<evidence type="ECO:0000313" key="1">
    <source>
        <dbReference type="EMBL" id="KAK3249013.1"/>
    </source>
</evidence>
<evidence type="ECO:0000313" key="2">
    <source>
        <dbReference type="Proteomes" id="UP001190700"/>
    </source>
</evidence>
<accession>A0AAE0C5V3</accession>
<comment type="caution">
    <text evidence="1">The sequence shown here is derived from an EMBL/GenBank/DDBJ whole genome shotgun (WGS) entry which is preliminary data.</text>
</comment>
<gene>
    <name evidence="1" type="ORF">CYMTET_41548</name>
</gene>
<organism evidence="1 2">
    <name type="scientific">Cymbomonas tetramitiformis</name>
    <dbReference type="NCBI Taxonomy" id="36881"/>
    <lineage>
        <taxon>Eukaryota</taxon>
        <taxon>Viridiplantae</taxon>
        <taxon>Chlorophyta</taxon>
        <taxon>Pyramimonadophyceae</taxon>
        <taxon>Pyramimonadales</taxon>
        <taxon>Pyramimonadaceae</taxon>
        <taxon>Cymbomonas</taxon>
    </lineage>
</organism>
<sequence>MRAMMKVHVYKHTVCAYARQMIEGTAIAAKFALGVVDGNCYYSFLDRFAMKIENQRPLEQVMHRREYGETLYEVLVEAALVDAKLAVHNPDGLRGD</sequence>
<keyword evidence="2" id="KW-1185">Reference proteome</keyword>
<reference evidence="1 2" key="1">
    <citation type="journal article" date="2015" name="Genome Biol. Evol.">
        <title>Comparative Genomics of a Bacterivorous Green Alga Reveals Evolutionary Causalities and Consequences of Phago-Mixotrophic Mode of Nutrition.</title>
        <authorList>
            <person name="Burns J.A."/>
            <person name="Paasch A."/>
            <person name="Narechania A."/>
            <person name="Kim E."/>
        </authorList>
    </citation>
    <scope>NUCLEOTIDE SEQUENCE [LARGE SCALE GENOMIC DNA]</scope>
    <source>
        <strain evidence="1 2">PLY_AMNH</strain>
    </source>
</reference>
<dbReference type="AlphaFoldDB" id="A0AAE0C5V3"/>
<dbReference type="EMBL" id="LGRX02027638">
    <property type="protein sequence ID" value="KAK3249013.1"/>
    <property type="molecule type" value="Genomic_DNA"/>
</dbReference>
<protein>
    <submittedName>
        <fullName evidence="1">Uncharacterized protein</fullName>
    </submittedName>
</protein>
<proteinExistence type="predicted"/>
<name>A0AAE0C5V3_9CHLO</name>
<dbReference type="Proteomes" id="UP001190700">
    <property type="component" value="Unassembled WGS sequence"/>
</dbReference>